<evidence type="ECO:0000256" key="1">
    <source>
        <dbReference type="ARBA" id="ARBA00007569"/>
    </source>
</evidence>
<evidence type="ECO:0000259" key="2">
    <source>
        <dbReference type="Pfam" id="PF00329"/>
    </source>
</evidence>
<sequence>LGDVRIVSERRLFATSDKQRFRDLLPALKVAGVTHLSMITGVDRGNAVEVIYHFDCQPAILNLKISLSKDDLKIFTITGIFPGAVLYERDLMEMLGVKVEGHPDPQRLFLPDDWPEGAHPLRKEFERESK</sequence>
<comment type="similarity">
    <text evidence="1">Belongs to the complex I 30 kDa subunit family.</text>
</comment>
<dbReference type="SUPFAM" id="SSF143243">
    <property type="entry name" value="Nqo5-like"/>
    <property type="match status" value="1"/>
</dbReference>
<dbReference type="AlphaFoldDB" id="X1MSH2"/>
<dbReference type="GO" id="GO:0008137">
    <property type="term" value="F:NADH dehydrogenase (ubiquinone) activity"/>
    <property type="evidence" value="ECO:0007669"/>
    <property type="project" value="InterPro"/>
</dbReference>
<protein>
    <recommendedName>
        <fullName evidence="2">NADH:ubiquinone oxidoreductase 30kDa subunit domain-containing protein</fullName>
    </recommendedName>
</protein>
<dbReference type="PANTHER" id="PTHR10884">
    <property type="entry name" value="NADH DEHYDROGENASE UBIQUINONE IRON-SULFUR PROTEIN 3"/>
    <property type="match status" value="1"/>
</dbReference>
<dbReference type="EMBL" id="BARV01029798">
    <property type="protein sequence ID" value="GAI34253.1"/>
    <property type="molecule type" value="Genomic_DNA"/>
</dbReference>
<evidence type="ECO:0000313" key="3">
    <source>
        <dbReference type="EMBL" id="GAI34253.1"/>
    </source>
</evidence>
<dbReference type="Pfam" id="PF00329">
    <property type="entry name" value="Complex1_30kDa"/>
    <property type="match status" value="1"/>
</dbReference>
<comment type="caution">
    <text evidence="3">The sequence shown here is derived from an EMBL/GenBank/DDBJ whole genome shotgun (WGS) entry which is preliminary data.</text>
</comment>
<feature type="non-terminal residue" evidence="3">
    <location>
        <position position="1"/>
    </location>
</feature>
<dbReference type="PANTHER" id="PTHR10884:SF14">
    <property type="entry name" value="NADH DEHYDROGENASE [UBIQUINONE] IRON-SULFUR PROTEIN 3, MITOCHONDRIAL"/>
    <property type="match status" value="1"/>
</dbReference>
<feature type="domain" description="NADH:ubiquinone oxidoreductase 30kDa subunit" evidence="2">
    <location>
        <begin position="16"/>
        <end position="128"/>
    </location>
</feature>
<organism evidence="3">
    <name type="scientific">marine sediment metagenome</name>
    <dbReference type="NCBI Taxonomy" id="412755"/>
    <lineage>
        <taxon>unclassified sequences</taxon>
        <taxon>metagenomes</taxon>
        <taxon>ecological metagenomes</taxon>
    </lineage>
</organism>
<name>X1MSH2_9ZZZZ</name>
<gene>
    <name evidence="3" type="ORF">S06H3_47442</name>
</gene>
<dbReference type="InterPro" id="IPR037232">
    <property type="entry name" value="NADH_quin_OxRdtase_su_C/D-like"/>
</dbReference>
<accession>X1MSH2</accession>
<reference evidence="3" key="1">
    <citation type="journal article" date="2014" name="Front. Microbiol.">
        <title>High frequency of phylogenetically diverse reductive dehalogenase-homologous genes in deep subseafloor sedimentary metagenomes.</title>
        <authorList>
            <person name="Kawai M."/>
            <person name="Futagami T."/>
            <person name="Toyoda A."/>
            <person name="Takaki Y."/>
            <person name="Nishi S."/>
            <person name="Hori S."/>
            <person name="Arai W."/>
            <person name="Tsubouchi T."/>
            <person name="Morono Y."/>
            <person name="Uchiyama I."/>
            <person name="Ito T."/>
            <person name="Fujiyama A."/>
            <person name="Inagaki F."/>
            <person name="Takami H."/>
        </authorList>
    </citation>
    <scope>NUCLEOTIDE SEQUENCE</scope>
    <source>
        <strain evidence="3">Expedition CK06-06</strain>
    </source>
</reference>
<dbReference type="InterPro" id="IPR001268">
    <property type="entry name" value="NADH_UbQ_OxRdtase_30kDa_su"/>
</dbReference>
<dbReference type="Gene3D" id="3.30.460.80">
    <property type="entry name" value="NADH:ubiquinone oxidoreductase, 30kDa subunit"/>
    <property type="match status" value="1"/>
</dbReference>
<proteinExistence type="inferred from homology"/>